<reference evidence="7" key="1">
    <citation type="submission" date="2019-11" db="EMBL/GenBank/DDBJ databases">
        <authorList>
            <person name="Liu Y."/>
            <person name="Hou J."/>
            <person name="Li T.-Q."/>
            <person name="Guan C.-H."/>
            <person name="Wu X."/>
            <person name="Wu H.-Z."/>
            <person name="Ling F."/>
            <person name="Zhang R."/>
            <person name="Shi X.-G."/>
            <person name="Ren J.-P."/>
            <person name="Chen E.-F."/>
            <person name="Sun J.-M."/>
        </authorList>
    </citation>
    <scope>NUCLEOTIDE SEQUENCE</scope>
    <source>
        <strain evidence="7">Adult_tree_wgs_1</strain>
        <tissue evidence="7">Leaves</tissue>
    </source>
</reference>
<dbReference type="EMBL" id="WJXA01000011">
    <property type="protein sequence ID" value="KAF7126793.1"/>
    <property type="molecule type" value="Genomic_DNA"/>
</dbReference>
<dbReference type="GO" id="GO:0000981">
    <property type="term" value="F:DNA-binding transcription factor activity, RNA polymerase II-specific"/>
    <property type="evidence" value="ECO:0007669"/>
    <property type="project" value="InterPro"/>
</dbReference>
<dbReference type="InterPro" id="IPR033897">
    <property type="entry name" value="SRF-like_MADS-box"/>
</dbReference>
<evidence type="ECO:0000256" key="5">
    <source>
        <dbReference type="ARBA" id="ARBA00023242"/>
    </source>
</evidence>
<keyword evidence="2" id="KW-0805">Transcription regulation</keyword>
<keyword evidence="5" id="KW-0539">Nucleus</keyword>
<organism evidence="7 8">
    <name type="scientific">Rhododendron simsii</name>
    <name type="common">Sims's rhododendron</name>
    <dbReference type="NCBI Taxonomy" id="118357"/>
    <lineage>
        <taxon>Eukaryota</taxon>
        <taxon>Viridiplantae</taxon>
        <taxon>Streptophyta</taxon>
        <taxon>Embryophyta</taxon>
        <taxon>Tracheophyta</taxon>
        <taxon>Spermatophyta</taxon>
        <taxon>Magnoliopsida</taxon>
        <taxon>eudicotyledons</taxon>
        <taxon>Gunneridae</taxon>
        <taxon>Pentapetalae</taxon>
        <taxon>asterids</taxon>
        <taxon>Ericales</taxon>
        <taxon>Ericaceae</taxon>
        <taxon>Ericoideae</taxon>
        <taxon>Rhodoreae</taxon>
        <taxon>Rhododendron</taxon>
    </lineage>
</organism>
<dbReference type="PANTHER" id="PTHR46732:SF5">
    <property type="entry name" value="ATP-DEPENDENT PROTEASE LA (LON) DOMAIN PROTEIN"/>
    <property type="match status" value="1"/>
</dbReference>
<keyword evidence="3" id="KW-0238">DNA-binding</keyword>
<dbReference type="AlphaFoldDB" id="A0A834G9R5"/>
<evidence type="ECO:0000259" key="6">
    <source>
        <dbReference type="PROSITE" id="PS50066"/>
    </source>
</evidence>
<dbReference type="Pfam" id="PF00319">
    <property type="entry name" value="SRF-TF"/>
    <property type="match status" value="1"/>
</dbReference>
<comment type="caution">
    <text evidence="7">The sequence shown here is derived from an EMBL/GenBank/DDBJ whole genome shotgun (WGS) entry which is preliminary data.</text>
</comment>
<protein>
    <recommendedName>
        <fullName evidence="6">MADS-box domain-containing protein</fullName>
    </recommendedName>
</protein>
<dbReference type="PROSITE" id="PS50066">
    <property type="entry name" value="MADS_BOX_2"/>
    <property type="match status" value="1"/>
</dbReference>
<feature type="domain" description="MADS-box" evidence="6">
    <location>
        <begin position="209"/>
        <end position="258"/>
    </location>
</feature>
<dbReference type="InterPro" id="IPR002100">
    <property type="entry name" value="TF_MADSbox"/>
</dbReference>
<dbReference type="GO" id="GO:0005634">
    <property type="term" value="C:nucleus"/>
    <property type="evidence" value="ECO:0007669"/>
    <property type="project" value="UniProtKB-SubCell"/>
</dbReference>
<dbReference type="PANTHER" id="PTHR46732">
    <property type="entry name" value="ATP-DEPENDENT PROTEASE LA (LON) DOMAIN PROTEIN"/>
    <property type="match status" value="1"/>
</dbReference>
<evidence type="ECO:0000313" key="7">
    <source>
        <dbReference type="EMBL" id="KAF7126793.1"/>
    </source>
</evidence>
<dbReference type="GO" id="GO:0000987">
    <property type="term" value="F:cis-regulatory region sequence-specific DNA binding"/>
    <property type="evidence" value="ECO:0007669"/>
    <property type="project" value="InterPro"/>
</dbReference>
<accession>A0A834G9R5</accession>
<dbReference type="InterPro" id="IPR046336">
    <property type="entry name" value="Lon_prtase_N_sf"/>
</dbReference>
<dbReference type="SUPFAM" id="SSF55455">
    <property type="entry name" value="SRF-like"/>
    <property type="match status" value="1"/>
</dbReference>
<dbReference type="OrthoDB" id="1692623at2759"/>
<gene>
    <name evidence="7" type="ORF">RHSIM_Rhsim11G0052800</name>
</gene>
<keyword evidence="8" id="KW-1185">Reference proteome</keyword>
<dbReference type="SMART" id="SM00432">
    <property type="entry name" value="MADS"/>
    <property type="match status" value="1"/>
</dbReference>
<name>A0A834G9R5_RHOSS</name>
<dbReference type="InterPro" id="IPR036879">
    <property type="entry name" value="TF_MADSbox_sf"/>
</dbReference>
<dbReference type="Proteomes" id="UP000626092">
    <property type="component" value="Unassembled WGS sequence"/>
</dbReference>
<dbReference type="Gene3D" id="3.40.1810.10">
    <property type="entry name" value="Transcription factor, MADS-box"/>
    <property type="match status" value="1"/>
</dbReference>
<keyword evidence="4" id="KW-0804">Transcription</keyword>
<dbReference type="InterPro" id="IPR003111">
    <property type="entry name" value="Lon_prtase_N"/>
</dbReference>
<evidence type="ECO:0000256" key="1">
    <source>
        <dbReference type="ARBA" id="ARBA00004123"/>
    </source>
</evidence>
<evidence type="ECO:0000256" key="2">
    <source>
        <dbReference type="ARBA" id="ARBA00023015"/>
    </source>
</evidence>
<evidence type="ECO:0000256" key="4">
    <source>
        <dbReference type="ARBA" id="ARBA00023163"/>
    </source>
</evidence>
<dbReference type="PRINTS" id="PR00404">
    <property type="entry name" value="MADSDOMAIN"/>
</dbReference>
<dbReference type="GO" id="GO:0045944">
    <property type="term" value="P:positive regulation of transcription by RNA polymerase II"/>
    <property type="evidence" value="ECO:0007669"/>
    <property type="project" value="InterPro"/>
</dbReference>
<sequence>MTRRTTTTTALNPIATPSKPTFSVALAGKFPHNCPIKSRRLSLVRFRSPTSLNHERPNIRHRFVPKARYSSSSEAVELPLLPFPMDQVLVPSETKTLHLYEARYLALLDESLFGTNKHFVHFVLDPIGINDTAEASFAARYGCLVLIEKVERLDVGALVSIRGVGRVKIVKIVQETLEALCWLFGLCPNAGVINWLLKIVVQWCIHLINGSKHIKFEFIANERVRRQTFRKRRAGLMKKVSELRTLCGVDACAVIYSTPDAQPDVCPSPPETYHVLERFCNLPIMKKDLSVMNRETFLTQNVTRVNTTLQKFKYRNWRVEKEQLMGKNLVEINLNDVGNLKDLEDVSGLLEGRINSAAKQIEHIKSGGVRGN</sequence>
<dbReference type="GO" id="GO:0046983">
    <property type="term" value="F:protein dimerization activity"/>
    <property type="evidence" value="ECO:0007669"/>
    <property type="project" value="InterPro"/>
</dbReference>
<dbReference type="Gene3D" id="2.30.130.40">
    <property type="entry name" value="LON domain-like"/>
    <property type="match status" value="1"/>
</dbReference>
<comment type="subcellular location">
    <subcellularLocation>
        <location evidence="1">Nucleus</location>
    </subcellularLocation>
</comment>
<dbReference type="Pfam" id="PF02190">
    <property type="entry name" value="LON_substr_bdg"/>
    <property type="match status" value="1"/>
</dbReference>
<dbReference type="SUPFAM" id="SSF88697">
    <property type="entry name" value="PUA domain-like"/>
    <property type="match status" value="1"/>
</dbReference>
<dbReference type="CDD" id="cd00266">
    <property type="entry name" value="MADS_SRF_like"/>
    <property type="match status" value="1"/>
</dbReference>
<evidence type="ECO:0000256" key="3">
    <source>
        <dbReference type="ARBA" id="ARBA00023125"/>
    </source>
</evidence>
<evidence type="ECO:0000313" key="8">
    <source>
        <dbReference type="Proteomes" id="UP000626092"/>
    </source>
</evidence>
<proteinExistence type="predicted"/>
<dbReference type="InterPro" id="IPR015947">
    <property type="entry name" value="PUA-like_sf"/>
</dbReference>